<evidence type="ECO:0000313" key="1">
    <source>
        <dbReference type="EMBL" id="GBP16847.1"/>
    </source>
</evidence>
<gene>
    <name evidence="1" type="ORF">EVAR_91303_1</name>
</gene>
<reference evidence="1 2" key="1">
    <citation type="journal article" date="2019" name="Commun. Biol.">
        <title>The bagworm genome reveals a unique fibroin gene that provides high tensile strength.</title>
        <authorList>
            <person name="Kono N."/>
            <person name="Nakamura H."/>
            <person name="Ohtoshi R."/>
            <person name="Tomita M."/>
            <person name="Numata K."/>
            <person name="Arakawa K."/>
        </authorList>
    </citation>
    <scope>NUCLEOTIDE SEQUENCE [LARGE SCALE GENOMIC DNA]</scope>
</reference>
<dbReference type="AlphaFoldDB" id="A0A4C1TS82"/>
<dbReference type="Proteomes" id="UP000299102">
    <property type="component" value="Unassembled WGS sequence"/>
</dbReference>
<organism evidence="1 2">
    <name type="scientific">Eumeta variegata</name>
    <name type="common">Bagworm moth</name>
    <name type="synonym">Eumeta japonica</name>
    <dbReference type="NCBI Taxonomy" id="151549"/>
    <lineage>
        <taxon>Eukaryota</taxon>
        <taxon>Metazoa</taxon>
        <taxon>Ecdysozoa</taxon>
        <taxon>Arthropoda</taxon>
        <taxon>Hexapoda</taxon>
        <taxon>Insecta</taxon>
        <taxon>Pterygota</taxon>
        <taxon>Neoptera</taxon>
        <taxon>Endopterygota</taxon>
        <taxon>Lepidoptera</taxon>
        <taxon>Glossata</taxon>
        <taxon>Ditrysia</taxon>
        <taxon>Tineoidea</taxon>
        <taxon>Psychidae</taxon>
        <taxon>Oiketicinae</taxon>
        <taxon>Eumeta</taxon>
    </lineage>
</organism>
<comment type="caution">
    <text evidence="1">The sequence shown here is derived from an EMBL/GenBank/DDBJ whole genome shotgun (WGS) entry which is preliminary data.</text>
</comment>
<accession>A0A4C1TS82</accession>
<proteinExistence type="predicted"/>
<dbReference type="EMBL" id="BGZK01006140">
    <property type="protein sequence ID" value="GBP16847.1"/>
    <property type="molecule type" value="Genomic_DNA"/>
</dbReference>
<evidence type="ECO:0000313" key="2">
    <source>
        <dbReference type="Proteomes" id="UP000299102"/>
    </source>
</evidence>
<sequence>MAGWINRGYHQPIYNISEYILGYLASDRITKTRLRANNDFCHTFLIDRFLVPDPHGALLLHGWIKSEEKTGLVFAWKNHRTVWIVVRQKVEVLELNVKWNELSMPVTFRSS</sequence>
<keyword evidence="2" id="KW-1185">Reference proteome</keyword>
<protein>
    <submittedName>
        <fullName evidence="1">Uncharacterized protein</fullName>
    </submittedName>
</protein>
<name>A0A4C1TS82_EUMVA</name>